<reference evidence="2 3" key="1">
    <citation type="submission" date="2019-02" db="EMBL/GenBank/DDBJ databases">
        <title>Prokaryotic population dynamics and viral predation in marine succession experiment using metagenomics: the confinement effect.</title>
        <authorList>
            <person name="Haro-Moreno J.M."/>
            <person name="Rodriguez-Valera F."/>
            <person name="Lopez-Perez M."/>
        </authorList>
    </citation>
    <scope>NUCLEOTIDE SEQUENCE [LARGE SCALE GENOMIC DNA]</scope>
    <source>
        <strain evidence="2">MED-G158</strain>
    </source>
</reference>
<name>A0A520S3U9_9GAMM</name>
<evidence type="ECO:0000313" key="2">
    <source>
        <dbReference type="EMBL" id="RZO77145.1"/>
    </source>
</evidence>
<evidence type="ECO:0000256" key="1">
    <source>
        <dbReference type="SAM" id="Phobius"/>
    </source>
</evidence>
<accession>A0A520S3U9</accession>
<dbReference type="AlphaFoldDB" id="A0A520S3U9"/>
<organism evidence="2 3">
    <name type="scientific">OM182 bacterium</name>
    <dbReference type="NCBI Taxonomy" id="2510334"/>
    <lineage>
        <taxon>Bacteria</taxon>
        <taxon>Pseudomonadati</taxon>
        <taxon>Pseudomonadota</taxon>
        <taxon>Gammaproteobacteria</taxon>
        <taxon>OMG group</taxon>
        <taxon>OM182 clade</taxon>
    </lineage>
</organism>
<proteinExistence type="predicted"/>
<dbReference type="EMBL" id="SHAH01000019">
    <property type="protein sequence ID" value="RZO77145.1"/>
    <property type="molecule type" value="Genomic_DNA"/>
</dbReference>
<protein>
    <submittedName>
        <fullName evidence="2">Uncharacterized protein</fullName>
    </submittedName>
</protein>
<sequence length="100" mass="11484">MSPEFRSSVQTTRKITRKFSFFSALFLLGMTLLTFFTVWSGDLTLEIEVGDDTILNPYFATVLFYLLLQLLLSGIVFALSLPMVYLWKSWRGTESSHESD</sequence>
<keyword evidence="1" id="KW-0812">Transmembrane</keyword>
<keyword evidence="1" id="KW-0472">Membrane</keyword>
<dbReference type="Proteomes" id="UP000320404">
    <property type="component" value="Unassembled WGS sequence"/>
</dbReference>
<comment type="caution">
    <text evidence="2">The sequence shown here is derived from an EMBL/GenBank/DDBJ whole genome shotgun (WGS) entry which is preliminary data.</text>
</comment>
<evidence type="ECO:0000313" key="3">
    <source>
        <dbReference type="Proteomes" id="UP000320404"/>
    </source>
</evidence>
<gene>
    <name evidence="2" type="ORF">EVA69_02190</name>
</gene>
<feature type="transmembrane region" description="Helical" evidence="1">
    <location>
        <begin position="59"/>
        <end position="87"/>
    </location>
</feature>
<feature type="transmembrane region" description="Helical" evidence="1">
    <location>
        <begin position="21"/>
        <end position="39"/>
    </location>
</feature>
<keyword evidence="1" id="KW-1133">Transmembrane helix</keyword>